<dbReference type="Proteomes" id="UP000184383">
    <property type="component" value="Unassembled WGS sequence"/>
</dbReference>
<evidence type="ECO:0000256" key="5">
    <source>
        <dbReference type="SAM" id="Phobius"/>
    </source>
</evidence>
<dbReference type="GO" id="GO:0005886">
    <property type="term" value="C:plasma membrane"/>
    <property type="evidence" value="ECO:0007669"/>
    <property type="project" value="TreeGrafter"/>
</dbReference>
<proteinExistence type="predicted"/>
<name>A0A1L9RPX7_ASPWE</name>
<evidence type="ECO:0000259" key="6">
    <source>
        <dbReference type="Pfam" id="PF01284"/>
    </source>
</evidence>
<evidence type="ECO:0000256" key="3">
    <source>
        <dbReference type="ARBA" id="ARBA00022989"/>
    </source>
</evidence>
<dbReference type="GO" id="GO:0072659">
    <property type="term" value="P:protein localization to plasma membrane"/>
    <property type="evidence" value="ECO:0007669"/>
    <property type="project" value="TreeGrafter"/>
</dbReference>
<dbReference type="RefSeq" id="XP_040690628.1">
    <property type="nucleotide sequence ID" value="XM_040828054.1"/>
</dbReference>
<dbReference type="STRING" id="1073089.A0A1L9RPX7"/>
<feature type="transmembrane region" description="Helical" evidence="5">
    <location>
        <begin position="140"/>
        <end position="159"/>
    </location>
</feature>
<dbReference type="PANTHER" id="PTHR28165">
    <property type="entry name" value="NON-CLASSICAL EXPORT PROTEIN 2-RELATED"/>
    <property type="match status" value="1"/>
</dbReference>
<sequence>MQLVTSILRAFQLLFAIIVLGLSVNLAKGQVRGSAPAETGYAAFTGGFGIVAAFVGIVALFVDSLSGIISGALDAVASIAFLAGGIAYAVVLKGTSCDKLRSIWDNKILSQGCYEEDDFKICNAGVDKVKSRCHSAKADTAFMFLNFFVCVAVCGWVLFKRRGSTGASYA</sequence>
<dbReference type="GO" id="GO:0032126">
    <property type="term" value="C:eisosome"/>
    <property type="evidence" value="ECO:0007669"/>
    <property type="project" value="TreeGrafter"/>
</dbReference>
<comment type="subcellular location">
    <subcellularLocation>
        <location evidence="1">Membrane</location>
        <topology evidence="1">Multi-pass membrane protein</topology>
    </subcellularLocation>
</comment>
<dbReference type="PANTHER" id="PTHR28165:SF2">
    <property type="entry name" value="MARVEL DOMAIN-CONTAINING PROTEIN"/>
    <property type="match status" value="1"/>
</dbReference>
<dbReference type="GeneID" id="63743902"/>
<organism evidence="7 8">
    <name type="scientific">Aspergillus wentii DTO 134E9</name>
    <dbReference type="NCBI Taxonomy" id="1073089"/>
    <lineage>
        <taxon>Eukaryota</taxon>
        <taxon>Fungi</taxon>
        <taxon>Dikarya</taxon>
        <taxon>Ascomycota</taxon>
        <taxon>Pezizomycotina</taxon>
        <taxon>Eurotiomycetes</taxon>
        <taxon>Eurotiomycetidae</taxon>
        <taxon>Eurotiales</taxon>
        <taxon>Aspergillaceae</taxon>
        <taxon>Aspergillus</taxon>
        <taxon>Aspergillus subgen. Cremei</taxon>
    </lineage>
</organism>
<keyword evidence="3 5" id="KW-1133">Transmembrane helix</keyword>
<feature type="domain" description="MARVEL" evidence="6">
    <location>
        <begin position="4"/>
        <end position="154"/>
    </location>
</feature>
<dbReference type="OrthoDB" id="2017497at2759"/>
<dbReference type="InterPro" id="IPR008253">
    <property type="entry name" value="Marvel"/>
</dbReference>
<dbReference type="InterPro" id="IPR052649">
    <property type="entry name" value="NCE102-like"/>
</dbReference>
<gene>
    <name evidence="7" type="ORF">ASPWEDRAFT_109092</name>
</gene>
<evidence type="ECO:0000256" key="2">
    <source>
        <dbReference type="ARBA" id="ARBA00022692"/>
    </source>
</evidence>
<evidence type="ECO:0000256" key="4">
    <source>
        <dbReference type="ARBA" id="ARBA00023136"/>
    </source>
</evidence>
<feature type="transmembrane region" description="Helical" evidence="5">
    <location>
        <begin position="68"/>
        <end position="91"/>
    </location>
</feature>
<dbReference type="VEuPathDB" id="FungiDB:ASPWEDRAFT_109092"/>
<dbReference type="Pfam" id="PF01284">
    <property type="entry name" value="MARVEL"/>
    <property type="match status" value="1"/>
</dbReference>
<keyword evidence="4 5" id="KW-0472">Membrane</keyword>
<accession>A0A1L9RPX7</accession>
<evidence type="ECO:0000256" key="1">
    <source>
        <dbReference type="ARBA" id="ARBA00004141"/>
    </source>
</evidence>
<dbReference type="GO" id="GO:0070941">
    <property type="term" value="P:eisosome assembly"/>
    <property type="evidence" value="ECO:0007669"/>
    <property type="project" value="TreeGrafter"/>
</dbReference>
<evidence type="ECO:0000313" key="7">
    <source>
        <dbReference type="EMBL" id="OJJ36952.1"/>
    </source>
</evidence>
<evidence type="ECO:0000313" key="8">
    <source>
        <dbReference type="Proteomes" id="UP000184383"/>
    </source>
</evidence>
<protein>
    <recommendedName>
        <fullName evidence="6">MARVEL domain-containing protein</fullName>
    </recommendedName>
</protein>
<dbReference type="AlphaFoldDB" id="A0A1L9RPX7"/>
<keyword evidence="8" id="KW-1185">Reference proteome</keyword>
<dbReference type="EMBL" id="KV878211">
    <property type="protein sequence ID" value="OJJ36952.1"/>
    <property type="molecule type" value="Genomic_DNA"/>
</dbReference>
<feature type="transmembrane region" description="Helical" evidence="5">
    <location>
        <begin position="39"/>
        <end position="62"/>
    </location>
</feature>
<keyword evidence="2 5" id="KW-0812">Transmembrane</keyword>
<reference evidence="8" key="1">
    <citation type="journal article" date="2017" name="Genome Biol.">
        <title>Comparative genomics reveals high biological diversity and specific adaptations in the industrially and medically important fungal genus Aspergillus.</title>
        <authorList>
            <person name="de Vries R.P."/>
            <person name="Riley R."/>
            <person name="Wiebenga A."/>
            <person name="Aguilar-Osorio G."/>
            <person name="Amillis S."/>
            <person name="Uchima C.A."/>
            <person name="Anderluh G."/>
            <person name="Asadollahi M."/>
            <person name="Askin M."/>
            <person name="Barry K."/>
            <person name="Battaglia E."/>
            <person name="Bayram O."/>
            <person name="Benocci T."/>
            <person name="Braus-Stromeyer S.A."/>
            <person name="Caldana C."/>
            <person name="Canovas D."/>
            <person name="Cerqueira G.C."/>
            <person name="Chen F."/>
            <person name="Chen W."/>
            <person name="Choi C."/>
            <person name="Clum A."/>
            <person name="Dos Santos R.A."/>
            <person name="Damasio A.R."/>
            <person name="Diallinas G."/>
            <person name="Emri T."/>
            <person name="Fekete E."/>
            <person name="Flipphi M."/>
            <person name="Freyberg S."/>
            <person name="Gallo A."/>
            <person name="Gournas C."/>
            <person name="Habgood R."/>
            <person name="Hainaut M."/>
            <person name="Harispe M.L."/>
            <person name="Henrissat B."/>
            <person name="Hilden K.S."/>
            <person name="Hope R."/>
            <person name="Hossain A."/>
            <person name="Karabika E."/>
            <person name="Karaffa L."/>
            <person name="Karanyi Z."/>
            <person name="Krasevec N."/>
            <person name="Kuo A."/>
            <person name="Kusch H."/>
            <person name="LaButti K."/>
            <person name="Lagendijk E.L."/>
            <person name="Lapidus A."/>
            <person name="Levasseur A."/>
            <person name="Lindquist E."/>
            <person name="Lipzen A."/>
            <person name="Logrieco A.F."/>
            <person name="MacCabe A."/>
            <person name="Maekelae M.R."/>
            <person name="Malavazi I."/>
            <person name="Melin P."/>
            <person name="Meyer V."/>
            <person name="Mielnichuk N."/>
            <person name="Miskei M."/>
            <person name="Molnar A.P."/>
            <person name="Mule G."/>
            <person name="Ngan C.Y."/>
            <person name="Orejas M."/>
            <person name="Orosz E."/>
            <person name="Ouedraogo J.P."/>
            <person name="Overkamp K.M."/>
            <person name="Park H.-S."/>
            <person name="Perrone G."/>
            <person name="Piumi F."/>
            <person name="Punt P.J."/>
            <person name="Ram A.F."/>
            <person name="Ramon A."/>
            <person name="Rauscher S."/>
            <person name="Record E."/>
            <person name="Riano-Pachon D.M."/>
            <person name="Robert V."/>
            <person name="Roehrig J."/>
            <person name="Ruller R."/>
            <person name="Salamov A."/>
            <person name="Salih N.S."/>
            <person name="Samson R.A."/>
            <person name="Sandor E."/>
            <person name="Sanguinetti M."/>
            <person name="Schuetze T."/>
            <person name="Sepcic K."/>
            <person name="Shelest E."/>
            <person name="Sherlock G."/>
            <person name="Sophianopoulou V."/>
            <person name="Squina F.M."/>
            <person name="Sun H."/>
            <person name="Susca A."/>
            <person name="Todd R.B."/>
            <person name="Tsang A."/>
            <person name="Unkles S.E."/>
            <person name="van de Wiele N."/>
            <person name="van Rossen-Uffink D."/>
            <person name="Oliveira J.V."/>
            <person name="Vesth T.C."/>
            <person name="Visser J."/>
            <person name="Yu J.-H."/>
            <person name="Zhou M."/>
            <person name="Andersen M.R."/>
            <person name="Archer D.B."/>
            <person name="Baker S.E."/>
            <person name="Benoit I."/>
            <person name="Brakhage A.A."/>
            <person name="Braus G.H."/>
            <person name="Fischer R."/>
            <person name="Frisvad J.C."/>
            <person name="Goldman G.H."/>
            <person name="Houbraken J."/>
            <person name="Oakley B."/>
            <person name="Pocsi I."/>
            <person name="Scazzocchio C."/>
            <person name="Seiboth B."/>
            <person name="vanKuyk P.A."/>
            <person name="Wortman J."/>
            <person name="Dyer P.S."/>
            <person name="Grigoriev I.V."/>
        </authorList>
    </citation>
    <scope>NUCLEOTIDE SEQUENCE [LARGE SCALE GENOMIC DNA]</scope>
    <source>
        <strain evidence="8">DTO 134E9</strain>
    </source>
</reference>
<feature type="transmembrane region" description="Helical" evidence="5">
    <location>
        <begin position="6"/>
        <end position="27"/>
    </location>
</feature>